<evidence type="ECO:0000313" key="1">
    <source>
        <dbReference type="EMBL" id="TFV95412.1"/>
    </source>
</evidence>
<sequence>MSATTDLDRLGSEFWGWKAATGFHTSDDVPRMARPAGWVPLFDAASVAERLVQLRVFAERHAAIDVSAEPVPIQVDHRLLGSALARVHWELDVLRNWQRDAVFLFGQIVGPWFDLLLQPPPFHAERRSDLVTVLTAMPDAVDSAIANLAEHGVASLAHVAIGMLDDIGERLATSVTAVADHVDDETRVALTAALPPARDALERYRAWLEQNADDLGPDAIVGREAFVWYLRHVAMIAGEPEELVRAAEQDYRRAVAAEAAARASFAGEPEPPVAASVDAEVSAQIAGELEVRSFYERHGLLSQPVSLRHYEFAATPAYLEPFAMFGVTDDLGSHARVETATSYIPEPSTELPYFDAASARDPRLGIIHEGVHAQQLALSWGNPRPLRRHVYDSVPNEGLAHYNEELMLTAGLFADAPHSQVIVHNFMRLRALRVIVDVNLVTGVFSHADAVRFFVGRVPMDLATATEETAMYVATPGLAMSYNVGKHEVLRLVADAAVAGGGGGDAFDLRRLHDFLWENGNVPVSLLRWELLGDRSDVDVLDAAG</sequence>
<name>A0A4Y9QVC5_9MICO</name>
<dbReference type="PANTHER" id="PTHR33361">
    <property type="entry name" value="GLR0591 PROTEIN"/>
    <property type="match status" value="1"/>
</dbReference>
<dbReference type="Proteomes" id="UP000298127">
    <property type="component" value="Unassembled WGS sequence"/>
</dbReference>
<reference evidence="1 2" key="1">
    <citation type="journal article" date="2018" name="J. Microbiol.">
        <title>Leifsonia flava sp. nov., a novel actinobacterium isolated from the rhizosphere of Aquilegia viridiflora.</title>
        <authorList>
            <person name="Cai Y."/>
            <person name="Tao W.Z."/>
            <person name="Ma Y.J."/>
            <person name="Cheng J."/>
            <person name="Zhang M.Y."/>
            <person name="Zhang Y.X."/>
        </authorList>
    </citation>
    <scope>NUCLEOTIDE SEQUENCE [LARGE SCALE GENOMIC DNA]</scope>
    <source>
        <strain evidence="1 2">SYP-B2174</strain>
    </source>
</reference>
<accession>A0A4Y9QVC5</accession>
<evidence type="ECO:0000313" key="2">
    <source>
        <dbReference type="Proteomes" id="UP000298127"/>
    </source>
</evidence>
<organism evidence="1 2">
    <name type="scientific">Orlajensenia leifsoniae</name>
    <dbReference type="NCBI Taxonomy" id="2561933"/>
    <lineage>
        <taxon>Bacteria</taxon>
        <taxon>Bacillati</taxon>
        <taxon>Actinomycetota</taxon>
        <taxon>Actinomycetes</taxon>
        <taxon>Micrococcales</taxon>
        <taxon>Microbacteriaceae</taxon>
        <taxon>Orlajensenia</taxon>
    </lineage>
</organism>
<dbReference type="AlphaFoldDB" id="A0A4Y9QVC5"/>
<proteinExistence type="predicted"/>
<gene>
    <name evidence="1" type="ORF">E4M00_15315</name>
</gene>
<keyword evidence="2" id="KW-1185">Reference proteome</keyword>
<comment type="caution">
    <text evidence="1">The sequence shown here is derived from an EMBL/GenBank/DDBJ whole genome shotgun (WGS) entry which is preliminary data.</text>
</comment>
<dbReference type="InterPro" id="IPR010281">
    <property type="entry name" value="DUF885"/>
</dbReference>
<dbReference type="PANTHER" id="PTHR33361:SF2">
    <property type="entry name" value="DUF885 DOMAIN-CONTAINING PROTEIN"/>
    <property type="match status" value="1"/>
</dbReference>
<dbReference type="Pfam" id="PF05960">
    <property type="entry name" value="DUF885"/>
    <property type="match status" value="2"/>
</dbReference>
<protein>
    <submittedName>
        <fullName evidence="1">DUF885 family protein</fullName>
    </submittedName>
</protein>
<dbReference type="EMBL" id="SPQZ01000006">
    <property type="protein sequence ID" value="TFV95412.1"/>
    <property type="molecule type" value="Genomic_DNA"/>
</dbReference>
<dbReference type="RefSeq" id="WP_135121352.1">
    <property type="nucleotide sequence ID" value="NZ_SPQZ01000006.1"/>
</dbReference>